<keyword evidence="2" id="KW-0808">Transferase</keyword>
<evidence type="ECO:0000313" key="2">
    <source>
        <dbReference type="EMBL" id="NEU75021.1"/>
    </source>
</evidence>
<dbReference type="RefSeq" id="WP_039739095.1">
    <property type="nucleotide sequence ID" value="NZ_JTCM02000056.1"/>
</dbReference>
<dbReference type="Pfam" id="PF08241">
    <property type="entry name" value="Methyltransf_11"/>
    <property type="match status" value="1"/>
</dbReference>
<dbReference type="PANTHER" id="PTHR43861">
    <property type="entry name" value="TRANS-ACONITATE 2-METHYLTRANSFERASE-RELATED"/>
    <property type="match status" value="1"/>
</dbReference>
<reference evidence="2 3" key="1">
    <citation type="journal article" date="2015" name="Genome Announc.">
        <title>Draft Genome Sequence of Cyanobacterium Hassallia byssoidea Strain VB512170, Isolated from Monuments in India.</title>
        <authorList>
            <person name="Singh D."/>
            <person name="Chandrababunaidu M.M."/>
            <person name="Panda A."/>
            <person name="Sen D."/>
            <person name="Bhattacharyya S."/>
            <person name="Adhikary S.P."/>
            <person name="Tripathy S."/>
        </authorList>
    </citation>
    <scope>NUCLEOTIDE SEQUENCE [LARGE SCALE GENOMIC DNA]</scope>
    <source>
        <strain evidence="2 3">VB512170</strain>
    </source>
</reference>
<dbReference type="Proteomes" id="UP000031549">
    <property type="component" value="Unassembled WGS sequence"/>
</dbReference>
<sequence>MVVLEEDPKLQSVVEKLIWQRQPFKVLEIGCGSCSHIEIPANSYIVGLDISQKQLDRNEVLNEKILADVESYDLPESEFDLIVCWWVLEHLSNPEKVLDNCRKALKKDGIMIVAIPNVMSLKGLVTKFTPHAFHVWFYKYIFGEKLAGIDDRLPFKTYLRFSISPEAIRQFAAENDLSIERLHVYENPRQKKLRSRHWLIDKGWKMMSPVVKALTFGKVDAELTDFIVVMQKKM</sequence>
<dbReference type="AlphaFoldDB" id="A0A846HF00"/>
<comment type="caution">
    <text evidence="2">The sequence shown here is derived from an EMBL/GenBank/DDBJ whole genome shotgun (WGS) entry which is preliminary data.</text>
</comment>
<feature type="domain" description="Methyltransferase type 11" evidence="1">
    <location>
        <begin position="27"/>
        <end position="113"/>
    </location>
</feature>
<proteinExistence type="predicted"/>
<dbReference type="SUPFAM" id="SSF53335">
    <property type="entry name" value="S-adenosyl-L-methionine-dependent methyltransferases"/>
    <property type="match status" value="1"/>
</dbReference>
<protein>
    <submittedName>
        <fullName evidence="2">Class I SAM-dependent methyltransferase</fullName>
    </submittedName>
</protein>
<keyword evidence="2" id="KW-0489">Methyltransferase</keyword>
<evidence type="ECO:0000313" key="3">
    <source>
        <dbReference type="Proteomes" id="UP000031549"/>
    </source>
</evidence>
<dbReference type="GO" id="GO:0032259">
    <property type="term" value="P:methylation"/>
    <property type="evidence" value="ECO:0007669"/>
    <property type="project" value="UniProtKB-KW"/>
</dbReference>
<dbReference type="InterPro" id="IPR029063">
    <property type="entry name" value="SAM-dependent_MTases_sf"/>
</dbReference>
<name>A0A846HF00_9CYAN</name>
<accession>A0A846HF00</accession>
<dbReference type="InterPro" id="IPR013216">
    <property type="entry name" value="Methyltransf_11"/>
</dbReference>
<organism evidence="2 3">
    <name type="scientific">Hassallia byssoidea VB512170</name>
    <dbReference type="NCBI Taxonomy" id="1304833"/>
    <lineage>
        <taxon>Bacteria</taxon>
        <taxon>Bacillati</taxon>
        <taxon>Cyanobacteriota</taxon>
        <taxon>Cyanophyceae</taxon>
        <taxon>Nostocales</taxon>
        <taxon>Tolypothrichaceae</taxon>
        <taxon>Hassallia</taxon>
    </lineage>
</organism>
<keyword evidence="3" id="KW-1185">Reference proteome</keyword>
<dbReference type="CDD" id="cd02440">
    <property type="entry name" value="AdoMet_MTases"/>
    <property type="match status" value="1"/>
</dbReference>
<gene>
    <name evidence="2" type="ORF">PI95_021300</name>
</gene>
<evidence type="ECO:0000259" key="1">
    <source>
        <dbReference type="Pfam" id="PF08241"/>
    </source>
</evidence>
<dbReference type="EMBL" id="JTCM02000056">
    <property type="protein sequence ID" value="NEU75021.1"/>
    <property type="molecule type" value="Genomic_DNA"/>
</dbReference>
<dbReference type="GO" id="GO:0008757">
    <property type="term" value="F:S-adenosylmethionine-dependent methyltransferase activity"/>
    <property type="evidence" value="ECO:0007669"/>
    <property type="project" value="InterPro"/>
</dbReference>
<dbReference type="Gene3D" id="3.40.50.150">
    <property type="entry name" value="Vaccinia Virus protein VP39"/>
    <property type="match status" value="1"/>
</dbReference>